<evidence type="ECO:0000256" key="6">
    <source>
        <dbReference type="ARBA" id="ARBA00022840"/>
    </source>
</evidence>
<feature type="domain" description="ABC transporter" evidence="10">
    <location>
        <begin position="342"/>
        <end position="575"/>
    </location>
</feature>
<evidence type="ECO:0000256" key="8">
    <source>
        <dbReference type="ARBA" id="ARBA00023136"/>
    </source>
</evidence>
<sequence>MTRQPPPAHVRRLRLGADLVRGNGLAVALAVLLALASTAATLSVPLLVKELVEALTGNAPIGVLLAVTSAVSIGGAFAGAASAYGLTRLGERLVLGLRTEAMEHTLRLPMRTVGEQGPGNLVARITSDAVLLRSVVDVGVVQLPVAGITVLFSLVVMALIDWVMVLITIASFAVAAVAIGVVMVRSRRGFVQVQEATGQLAQRFTTALTSLPTIKAYCAEAATAASLAENAGALTRKTLSAARLQSLVMPVLGLGQEIALVSIVIAGGARMGAGALSMSGFVAFLLYLLQLVGPVTTVVTGMSRLQVGLAARSRFEDLLNITQERDDEVVAPPFPPAHAAAVEFTDVGFAYDGHPVLNGVTFSAPSRGVTALVGHSGAGKSTVLGLVERFNHAERGAIRVLGSPIGDWPLRRLRGNLAYVDQGFTLVEGTVRDNLLLGAASPADDETIMATLDSVDLRQVVLDLPDGLDTVIGRGVDLSGGQRQRLALARALLSDAAVMLLDEPTSQLDGINELRLRDVIDRLARERAVVVVAHRLSTIHQADQVVVMDGGTVVDAGAHSDLMSRCEHYRQLVHSQQWHDLQPVGTAV</sequence>
<dbReference type="InterPro" id="IPR027417">
    <property type="entry name" value="P-loop_NTPase"/>
</dbReference>
<dbReference type="InterPro" id="IPR036640">
    <property type="entry name" value="ABC1_TM_sf"/>
</dbReference>
<dbReference type="SMART" id="SM00382">
    <property type="entry name" value="AAA"/>
    <property type="match status" value="1"/>
</dbReference>
<dbReference type="AlphaFoldDB" id="A0A1N7CLR4"/>
<keyword evidence="6" id="KW-0067">ATP-binding</keyword>
<feature type="transmembrane region" description="Helical" evidence="9">
    <location>
        <begin position="134"/>
        <end position="156"/>
    </location>
</feature>
<dbReference type="STRING" id="58117.SAMN05421833_11273"/>
<evidence type="ECO:0000259" key="10">
    <source>
        <dbReference type="PROSITE" id="PS50893"/>
    </source>
</evidence>
<evidence type="ECO:0000256" key="5">
    <source>
        <dbReference type="ARBA" id="ARBA00022741"/>
    </source>
</evidence>
<dbReference type="Pfam" id="PF00005">
    <property type="entry name" value="ABC_tran"/>
    <property type="match status" value="1"/>
</dbReference>
<proteinExistence type="predicted"/>
<feature type="transmembrane region" description="Helical" evidence="9">
    <location>
        <begin position="162"/>
        <end position="184"/>
    </location>
</feature>
<evidence type="ECO:0000256" key="9">
    <source>
        <dbReference type="SAM" id="Phobius"/>
    </source>
</evidence>
<dbReference type="OrthoDB" id="9806127at2"/>
<dbReference type="PROSITE" id="PS00211">
    <property type="entry name" value="ABC_TRANSPORTER_1"/>
    <property type="match status" value="1"/>
</dbReference>
<dbReference type="SUPFAM" id="SSF90123">
    <property type="entry name" value="ABC transporter transmembrane region"/>
    <property type="match status" value="1"/>
</dbReference>
<evidence type="ECO:0000256" key="3">
    <source>
        <dbReference type="ARBA" id="ARBA00022475"/>
    </source>
</evidence>
<dbReference type="GO" id="GO:0016887">
    <property type="term" value="F:ATP hydrolysis activity"/>
    <property type="evidence" value="ECO:0007669"/>
    <property type="project" value="InterPro"/>
</dbReference>
<dbReference type="GO" id="GO:0005886">
    <property type="term" value="C:plasma membrane"/>
    <property type="evidence" value="ECO:0007669"/>
    <property type="project" value="UniProtKB-SubCell"/>
</dbReference>
<feature type="domain" description="ABC transmembrane type-1" evidence="11">
    <location>
        <begin position="28"/>
        <end position="306"/>
    </location>
</feature>
<evidence type="ECO:0000259" key="11">
    <source>
        <dbReference type="PROSITE" id="PS50929"/>
    </source>
</evidence>
<dbReference type="FunFam" id="3.40.50.300:FF:000854">
    <property type="entry name" value="Multidrug ABC transporter ATP-binding protein"/>
    <property type="match status" value="1"/>
</dbReference>
<dbReference type="PROSITE" id="PS50929">
    <property type="entry name" value="ABC_TM1F"/>
    <property type="match status" value="1"/>
</dbReference>
<accession>A0A1N7CLR4</accession>
<keyword evidence="13" id="KW-1185">Reference proteome</keyword>
<keyword evidence="5" id="KW-0547">Nucleotide-binding</keyword>
<dbReference type="RefSeq" id="WP_076436127.1">
    <property type="nucleotide sequence ID" value="NZ_FTNI01000012.1"/>
</dbReference>
<dbReference type="GO" id="GO:0005524">
    <property type="term" value="F:ATP binding"/>
    <property type="evidence" value="ECO:0007669"/>
    <property type="project" value="UniProtKB-KW"/>
</dbReference>
<dbReference type="InterPro" id="IPR011527">
    <property type="entry name" value="ABC1_TM_dom"/>
</dbReference>
<gene>
    <name evidence="12" type="ORF">SAMN05421833_11273</name>
</gene>
<reference evidence="13" key="1">
    <citation type="submission" date="2017-01" db="EMBL/GenBank/DDBJ databases">
        <authorList>
            <person name="Varghese N."/>
            <person name="Submissions S."/>
        </authorList>
    </citation>
    <scope>NUCLEOTIDE SEQUENCE [LARGE SCALE GENOMIC DNA]</scope>
    <source>
        <strain evidence="13">ATCC 12950</strain>
    </source>
</reference>
<evidence type="ECO:0000256" key="7">
    <source>
        <dbReference type="ARBA" id="ARBA00022989"/>
    </source>
</evidence>
<name>A0A1N7CLR4_9ACTN</name>
<dbReference type="InterPro" id="IPR003439">
    <property type="entry name" value="ABC_transporter-like_ATP-bd"/>
</dbReference>
<evidence type="ECO:0000313" key="12">
    <source>
        <dbReference type="EMBL" id="SIR64598.1"/>
    </source>
</evidence>
<dbReference type="Proteomes" id="UP000186096">
    <property type="component" value="Unassembled WGS sequence"/>
</dbReference>
<dbReference type="Gene3D" id="1.20.1560.10">
    <property type="entry name" value="ABC transporter type 1, transmembrane domain"/>
    <property type="match status" value="1"/>
</dbReference>
<comment type="subcellular location">
    <subcellularLocation>
        <location evidence="1">Cell membrane</location>
        <topology evidence="1">Multi-pass membrane protein</topology>
    </subcellularLocation>
</comment>
<dbReference type="GO" id="GO:0034040">
    <property type="term" value="F:ATPase-coupled lipid transmembrane transporter activity"/>
    <property type="evidence" value="ECO:0007669"/>
    <property type="project" value="TreeGrafter"/>
</dbReference>
<evidence type="ECO:0000313" key="13">
    <source>
        <dbReference type="Proteomes" id="UP000186096"/>
    </source>
</evidence>
<dbReference type="InterPro" id="IPR039421">
    <property type="entry name" value="Type_1_exporter"/>
</dbReference>
<evidence type="ECO:0000256" key="2">
    <source>
        <dbReference type="ARBA" id="ARBA00022448"/>
    </source>
</evidence>
<keyword evidence="4 9" id="KW-0812">Transmembrane</keyword>
<organism evidence="12 13">
    <name type="scientific">Microbispora rosea</name>
    <dbReference type="NCBI Taxonomy" id="58117"/>
    <lineage>
        <taxon>Bacteria</taxon>
        <taxon>Bacillati</taxon>
        <taxon>Actinomycetota</taxon>
        <taxon>Actinomycetes</taxon>
        <taxon>Streptosporangiales</taxon>
        <taxon>Streptosporangiaceae</taxon>
        <taxon>Microbispora</taxon>
    </lineage>
</organism>
<evidence type="ECO:0000256" key="1">
    <source>
        <dbReference type="ARBA" id="ARBA00004651"/>
    </source>
</evidence>
<dbReference type="Gene3D" id="3.40.50.300">
    <property type="entry name" value="P-loop containing nucleotide triphosphate hydrolases"/>
    <property type="match status" value="1"/>
</dbReference>
<dbReference type="InterPro" id="IPR003593">
    <property type="entry name" value="AAA+_ATPase"/>
</dbReference>
<feature type="transmembrane region" description="Helical" evidence="9">
    <location>
        <begin position="281"/>
        <end position="302"/>
    </location>
</feature>
<dbReference type="GO" id="GO:0140359">
    <property type="term" value="F:ABC-type transporter activity"/>
    <property type="evidence" value="ECO:0007669"/>
    <property type="project" value="InterPro"/>
</dbReference>
<protein>
    <submittedName>
        <fullName evidence="12">ABC-type multidrug transport system, ATPase and permease component</fullName>
    </submittedName>
</protein>
<keyword evidence="7 9" id="KW-1133">Transmembrane helix</keyword>
<evidence type="ECO:0000256" key="4">
    <source>
        <dbReference type="ARBA" id="ARBA00022692"/>
    </source>
</evidence>
<keyword evidence="2" id="KW-0813">Transport</keyword>
<keyword evidence="3" id="KW-1003">Cell membrane</keyword>
<dbReference type="Pfam" id="PF00664">
    <property type="entry name" value="ABC_membrane"/>
    <property type="match status" value="1"/>
</dbReference>
<dbReference type="PANTHER" id="PTHR24221">
    <property type="entry name" value="ATP-BINDING CASSETTE SUB-FAMILY B"/>
    <property type="match status" value="1"/>
</dbReference>
<dbReference type="PROSITE" id="PS50893">
    <property type="entry name" value="ABC_TRANSPORTER_2"/>
    <property type="match status" value="1"/>
</dbReference>
<dbReference type="EMBL" id="FTNI01000012">
    <property type="protein sequence ID" value="SIR64598.1"/>
    <property type="molecule type" value="Genomic_DNA"/>
</dbReference>
<dbReference type="InterPro" id="IPR017871">
    <property type="entry name" value="ABC_transporter-like_CS"/>
</dbReference>
<dbReference type="SUPFAM" id="SSF52540">
    <property type="entry name" value="P-loop containing nucleoside triphosphate hydrolases"/>
    <property type="match status" value="1"/>
</dbReference>
<feature type="transmembrane region" description="Helical" evidence="9">
    <location>
        <begin position="63"/>
        <end position="86"/>
    </location>
</feature>
<dbReference type="PANTHER" id="PTHR24221:SF654">
    <property type="entry name" value="ATP-BINDING CASSETTE SUB-FAMILY B MEMBER 6"/>
    <property type="match status" value="1"/>
</dbReference>
<keyword evidence="8 9" id="KW-0472">Membrane</keyword>